<dbReference type="eggNOG" id="ENOG5032KXB">
    <property type="taxonomic scope" value="Bacteria"/>
</dbReference>
<accession>A0A0A3I8Q2</accession>
<organism evidence="1 2">
    <name type="scientific">Ureibacillus manganicus DSM 26584</name>
    <dbReference type="NCBI Taxonomy" id="1384049"/>
    <lineage>
        <taxon>Bacteria</taxon>
        <taxon>Bacillati</taxon>
        <taxon>Bacillota</taxon>
        <taxon>Bacilli</taxon>
        <taxon>Bacillales</taxon>
        <taxon>Caryophanaceae</taxon>
        <taxon>Ureibacillus</taxon>
    </lineage>
</organism>
<evidence type="ECO:0000313" key="2">
    <source>
        <dbReference type="Proteomes" id="UP000030416"/>
    </source>
</evidence>
<reference evidence="1 2" key="1">
    <citation type="submission" date="2014-02" db="EMBL/GenBank/DDBJ databases">
        <title>Draft genome sequence of Lysinibacillus manganicus DSM 26584T.</title>
        <authorList>
            <person name="Zhang F."/>
            <person name="Wang G."/>
            <person name="Zhang L."/>
        </authorList>
    </citation>
    <scope>NUCLEOTIDE SEQUENCE [LARGE SCALE GENOMIC DNA]</scope>
    <source>
        <strain evidence="1 2">DSM 26584</strain>
    </source>
</reference>
<keyword evidence="2" id="KW-1185">Reference proteome</keyword>
<dbReference type="Proteomes" id="UP000030416">
    <property type="component" value="Unassembled WGS sequence"/>
</dbReference>
<evidence type="ECO:0000313" key="1">
    <source>
        <dbReference type="EMBL" id="KGR79850.1"/>
    </source>
</evidence>
<dbReference type="OrthoDB" id="2786627at2"/>
<name>A0A0A3I8Q2_9BACL</name>
<dbReference type="RefSeq" id="WP_036183410.1">
    <property type="nucleotide sequence ID" value="NZ_AVDA01000004.1"/>
</dbReference>
<comment type="caution">
    <text evidence="1">The sequence shown here is derived from an EMBL/GenBank/DDBJ whole genome shotgun (WGS) entry which is preliminary data.</text>
</comment>
<sequence>MIHTIKLYFPIEYYEVMDLQKRFNIIYTQLNDYFANYYGGKFKGVTLQISNKGNGQWKLYMFIDAILLLGKFDITEDDYISLEQEITNILWILFKHFLHFRHHILQRIDYRYDLVVEEKLHRDILLHLYQKLTKSHRYQKKYIGKLDAEGVFQKYETTVYHSSKSVQAVVYSKEEERLFKKEEIQEYEKNVLRFEVRILQDHINYMARQDKGNCRPKKLKEYMKEEVYRGYFRKYMSPIYHPGEFNKLDEARKRIRNSSLSDSNKDKLIVFLKQVSSHSIDTPLKSMTKATFRNRLEMLSQLGINPIPIPKNYPKAPNTLSNPLDKFLW</sequence>
<dbReference type="EMBL" id="JPVN01000004">
    <property type="protein sequence ID" value="KGR79850.1"/>
    <property type="molecule type" value="Genomic_DNA"/>
</dbReference>
<proteinExistence type="predicted"/>
<protein>
    <submittedName>
        <fullName evidence="1">Uncharacterized protein</fullName>
    </submittedName>
</protein>
<dbReference type="AlphaFoldDB" id="A0A0A3I8Q2"/>
<gene>
    <name evidence="1" type="ORF">CD29_04795</name>
</gene>